<feature type="transmembrane region" description="Helical" evidence="1">
    <location>
        <begin position="54"/>
        <end position="72"/>
    </location>
</feature>
<keyword evidence="3" id="KW-1185">Reference proteome</keyword>
<name>C9RER2_METVM</name>
<dbReference type="HOGENOM" id="CLU_2127891_0_0_2"/>
<dbReference type="Proteomes" id="UP000002063">
    <property type="component" value="Chromosome"/>
</dbReference>
<dbReference type="AlphaFoldDB" id="C9RER2"/>
<evidence type="ECO:0000313" key="3">
    <source>
        <dbReference type="Proteomes" id="UP000002063"/>
    </source>
</evidence>
<dbReference type="EMBL" id="CP001787">
    <property type="protein sequence ID" value="ACX72064.1"/>
    <property type="molecule type" value="Genomic_DNA"/>
</dbReference>
<feature type="transmembrane region" description="Helical" evidence="1">
    <location>
        <begin position="31"/>
        <end position="49"/>
    </location>
</feature>
<keyword evidence="1" id="KW-0812">Transmembrane</keyword>
<proteinExistence type="predicted"/>
<reference evidence="2" key="1">
    <citation type="submission" date="2009-10" db="EMBL/GenBank/DDBJ databases">
        <title>Complete sequence of chromosome of Methanocaldococcus vulcanius M7.</title>
        <authorList>
            <consortium name="US DOE Joint Genome Institute"/>
            <person name="Lucas S."/>
            <person name="Copeland A."/>
            <person name="Lapidus A."/>
            <person name="Glavina del Rio T."/>
            <person name="Dalin E."/>
            <person name="Tice H."/>
            <person name="Bruce D."/>
            <person name="Goodwin L."/>
            <person name="Pitluck S."/>
            <person name="Lcollab F.I."/>
            <person name="Brettin T."/>
            <person name="Detter J.C."/>
            <person name="Han C."/>
            <person name="Tapia R."/>
            <person name="Kuske C.R."/>
            <person name="Schmutz J."/>
            <person name="Larimer F."/>
            <person name="Land M."/>
            <person name="Hauser L."/>
            <person name="Kyrpides N."/>
            <person name="Ovchinikova G."/>
            <person name="Sieprawska-Lupa M."/>
            <person name="Whitman W.B."/>
            <person name="Woyke T."/>
        </authorList>
    </citation>
    <scope>NUCLEOTIDE SEQUENCE [LARGE SCALE GENOMIC DNA]</scope>
    <source>
        <strain evidence="2">M7</strain>
    </source>
</reference>
<feature type="transmembrane region" description="Helical" evidence="1">
    <location>
        <begin position="92"/>
        <end position="111"/>
    </location>
</feature>
<accession>C9RER2</accession>
<evidence type="ECO:0000256" key="1">
    <source>
        <dbReference type="SAM" id="Phobius"/>
    </source>
</evidence>
<gene>
    <name evidence="2" type="ordered locus">Metvu_0197</name>
</gene>
<protein>
    <submittedName>
        <fullName evidence="2">Uncharacterized protein</fullName>
    </submittedName>
</protein>
<keyword evidence="1" id="KW-0472">Membrane</keyword>
<dbReference type="STRING" id="579137.Metvu_0197"/>
<keyword evidence="1" id="KW-1133">Transmembrane helix</keyword>
<organism evidence="2 3">
    <name type="scientific">Methanocaldococcus vulcanius (strain ATCC 700851 / DSM 12094 / M7)</name>
    <name type="common">Methanococcus vulcanius</name>
    <dbReference type="NCBI Taxonomy" id="579137"/>
    <lineage>
        <taxon>Archaea</taxon>
        <taxon>Methanobacteriati</taxon>
        <taxon>Methanobacteriota</taxon>
        <taxon>Methanomada group</taxon>
        <taxon>Methanococci</taxon>
        <taxon>Methanococcales</taxon>
        <taxon>Methanocaldococcaceae</taxon>
        <taxon>Methanocaldococcus</taxon>
    </lineage>
</organism>
<sequence>MSILLFLTILMLMYLINPINSSEEKIIMSPFLSVFYIISFSYILSFIGFPMYKIYYLFPLIAILILKIIVEFTKNKNKEIIFRLGALKIQRVNLKINHILLILIITCALCFSF</sequence>
<evidence type="ECO:0000313" key="2">
    <source>
        <dbReference type="EMBL" id="ACX72064.1"/>
    </source>
</evidence>
<dbReference type="KEGG" id="mvu:Metvu_0197"/>